<sequence>MRRQDGGRTQSALDPSVICPKKSRSFILVAPPWLYPQTLGLLQILLRGLAARSKPQAPVTARSAREPTWRPRPWSAPTRPKLSLWPSGGAAWDPGRHKRLGRSRHHALKRGPPWTGGAKRHRPARQDSRATSALLSGGPGCGGSQRLGREGGTVRGPPEERTPQFKLSGEAAAQRTRAPTAAGSRCLGRSERRTGSTPGTRGAGTPWGRPDPSGPALWPRHGLRHVEWSEATHLASEGPLLP</sequence>
<gene>
    <name evidence="2" type="ORF">NDU88_004614</name>
</gene>
<keyword evidence="3" id="KW-1185">Reference proteome</keyword>
<reference evidence="2" key="1">
    <citation type="journal article" date="2022" name="bioRxiv">
        <title>Sequencing and chromosome-scale assembly of the giantPleurodeles waltlgenome.</title>
        <authorList>
            <person name="Brown T."/>
            <person name="Elewa A."/>
            <person name="Iarovenko S."/>
            <person name="Subramanian E."/>
            <person name="Araus A.J."/>
            <person name="Petzold A."/>
            <person name="Susuki M."/>
            <person name="Suzuki K.-i.T."/>
            <person name="Hayashi T."/>
            <person name="Toyoda A."/>
            <person name="Oliveira C."/>
            <person name="Osipova E."/>
            <person name="Leigh N.D."/>
            <person name="Simon A."/>
            <person name="Yun M.H."/>
        </authorList>
    </citation>
    <scope>NUCLEOTIDE SEQUENCE</scope>
    <source>
        <strain evidence="2">20211129_DDA</strain>
        <tissue evidence="2">Liver</tissue>
    </source>
</reference>
<name>A0AAV7UGL6_PLEWA</name>
<organism evidence="2 3">
    <name type="scientific">Pleurodeles waltl</name>
    <name type="common">Iberian ribbed newt</name>
    <dbReference type="NCBI Taxonomy" id="8319"/>
    <lineage>
        <taxon>Eukaryota</taxon>
        <taxon>Metazoa</taxon>
        <taxon>Chordata</taxon>
        <taxon>Craniata</taxon>
        <taxon>Vertebrata</taxon>
        <taxon>Euteleostomi</taxon>
        <taxon>Amphibia</taxon>
        <taxon>Batrachia</taxon>
        <taxon>Caudata</taxon>
        <taxon>Salamandroidea</taxon>
        <taxon>Salamandridae</taxon>
        <taxon>Pleurodelinae</taxon>
        <taxon>Pleurodeles</taxon>
    </lineage>
</organism>
<dbReference type="AlphaFoldDB" id="A0AAV7UGL6"/>
<accession>A0AAV7UGL6</accession>
<dbReference type="EMBL" id="JANPWB010000005">
    <property type="protein sequence ID" value="KAJ1187846.1"/>
    <property type="molecule type" value="Genomic_DNA"/>
</dbReference>
<evidence type="ECO:0000256" key="1">
    <source>
        <dbReference type="SAM" id="MobiDB-lite"/>
    </source>
</evidence>
<feature type="region of interest" description="Disordered" evidence="1">
    <location>
        <begin position="55"/>
        <end position="220"/>
    </location>
</feature>
<feature type="compositionally biased region" description="Basic residues" evidence="1">
    <location>
        <begin position="96"/>
        <end position="109"/>
    </location>
</feature>
<evidence type="ECO:0000313" key="2">
    <source>
        <dbReference type="EMBL" id="KAJ1187846.1"/>
    </source>
</evidence>
<feature type="compositionally biased region" description="Low complexity" evidence="1">
    <location>
        <begin position="171"/>
        <end position="182"/>
    </location>
</feature>
<evidence type="ECO:0000313" key="3">
    <source>
        <dbReference type="Proteomes" id="UP001066276"/>
    </source>
</evidence>
<proteinExistence type="predicted"/>
<protein>
    <submittedName>
        <fullName evidence="2">Uncharacterized protein</fullName>
    </submittedName>
</protein>
<comment type="caution">
    <text evidence="2">The sequence shown here is derived from an EMBL/GenBank/DDBJ whole genome shotgun (WGS) entry which is preliminary data.</text>
</comment>
<dbReference type="Proteomes" id="UP001066276">
    <property type="component" value="Chromosome 3_1"/>
</dbReference>
<feature type="compositionally biased region" description="Gly residues" evidence="1">
    <location>
        <begin position="137"/>
        <end position="154"/>
    </location>
</feature>